<accession>A0ACC0J2A5</accession>
<keyword evidence="2" id="KW-1185">Reference proteome</keyword>
<evidence type="ECO:0000313" key="2">
    <source>
        <dbReference type="Proteomes" id="UP001060215"/>
    </source>
</evidence>
<dbReference type="EMBL" id="CM045758">
    <property type="protein sequence ID" value="KAI8031910.1"/>
    <property type="molecule type" value="Genomic_DNA"/>
</dbReference>
<name>A0ACC0J2A5_9ERIC</name>
<dbReference type="Proteomes" id="UP001060215">
    <property type="component" value="Chromosome 1"/>
</dbReference>
<evidence type="ECO:0000313" key="1">
    <source>
        <dbReference type="EMBL" id="KAI8031910.1"/>
    </source>
</evidence>
<gene>
    <name evidence="1" type="ORF">LOK49_LG01G01749</name>
</gene>
<organism evidence="1 2">
    <name type="scientific">Camellia lanceoleosa</name>
    <dbReference type="NCBI Taxonomy" id="1840588"/>
    <lineage>
        <taxon>Eukaryota</taxon>
        <taxon>Viridiplantae</taxon>
        <taxon>Streptophyta</taxon>
        <taxon>Embryophyta</taxon>
        <taxon>Tracheophyta</taxon>
        <taxon>Spermatophyta</taxon>
        <taxon>Magnoliopsida</taxon>
        <taxon>eudicotyledons</taxon>
        <taxon>Gunneridae</taxon>
        <taxon>Pentapetalae</taxon>
        <taxon>asterids</taxon>
        <taxon>Ericales</taxon>
        <taxon>Theaceae</taxon>
        <taxon>Camellia</taxon>
    </lineage>
</organism>
<sequence length="179" mass="19734">MVATVEVIVGGHATVGSDRQWLEGAMVLLHSSQHPPWDAPTPPIPPTQLSNHKSSVLSSPLPISFHSNFESQFIVYETLKTVTTNSTITTTRRSPAMAMRINNSLLLFLLLLIYFLLSSGIAQGFRDNKNPVYLLHKDCAKMNSRKLLVVDAVLDYDYTGPNPKHDQRKGKPGNGGKNP</sequence>
<reference evidence="1 2" key="1">
    <citation type="journal article" date="2022" name="Plant J.">
        <title>Chromosome-level genome of Camellia lanceoleosa provides a valuable resource for understanding genome evolution and self-incompatibility.</title>
        <authorList>
            <person name="Gong W."/>
            <person name="Xiao S."/>
            <person name="Wang L."/>
            <person name="Liao Z."/>
            <person name="Chang Y."/>
            <person name="Mo W."/>
            <person name="Hu G."/>
            <person name="Li W."/>
            <person name="Zhao G."/>
            <person name="Zhu H."/>
            <person name="Hu X."/>
            <person name="Ji K."/>
            <person name="Xiang X."/>
            <person name="Song Q."/>
            <person name="Yuan D."/>
            <person name="Jin S."/>
            <person name="Zhang L."/>
        </authorList>
    </citation>
    <scope>NUCLEOTIDE SEQUENCE [LARGE SCALE GENOMIC DNA]</scope>
    <source>
        <strain evidence="1">SQ_2022a</strain>
    </source>
</reference>
<protein>
    <submittedName>
        <fullName evidence="1">Uncharacterized protein</fullName>
    </submittedName>
</protein>
<comment type="caution">
    <text evidence="1">The sequence shown here is derived from an EMBL/GenBank/DDBJ whole genome shotgun (WGS) entry which is preliminary data.</text>
</comment>
<proteinExistence type="predicted"/>